<accession>A0A1L7WU37</accession>
<gene>
    <name evidence="1" type="ORF">PAC_06138</name>
</gene>
<dbReference type="OrthoDB" id="5311240at2759"/>
<dbReference type="AlphaFoldDB" id="A0A1L7WU37"/>
<sequence>MANNPISITWNLDRSVAAAGSSIRDYIIASREDNVQALAILACQDFGNTIAMARRTVDTIQKRVLPTPQPLPVRFLKSYVGFATDDSATVLGRNEAGLRFLGLASALISSMTPHKAADVVHLMLKSLTPDHTHLPTSRNLYDLFSALEQRCTAAGFTNLVLGWQRKLGTAFAGVREDPSFAGAFPEADGLRRLVDVFRESYRVGEESENFVTRITIKTRGCTAWVAAFTEWCLGFPPTVFSHDGRNISGGKPVHVCITHLPTDHQGAARAFTLTRTRCITGIETLLDNGKVSTSWRGMPSIDEYGKWLLECIGVDSGDNKRAFEDIIPYALYEVTEYIRFSTYHPYNYRDGIESWLAEGERLRYLSSNQSLPEDLDNLRLRPFPEKHIMASMLSRLTGIRDPELKPLEKGRRVTDLPFVKQHLQSLKDQCLCWKCTEKPESFEGPYNPCECDVFMDNISNVLADILALSLFVYPGNLRIRIPVRSHQNRQSEIRSTITSILFSGNISVVDFDQLLDWALTLAGHDVGDELKAHDWVASSSLGQAIWPTIFDTEIAPKHGFLSLQLNSGVFRYEEETYKLVKAHVVLEEVAAGVTQAQDATAVIKPWNQFPELKVDWRVQVNEHVLEVSLGLQGASGKLALTTVSPSRALANLATALMVENCRHSPDTALEELDNFTKHAHPIDPTVPVRRCEDNATGEIAVVPVSGCDGLRLVSLACGNLFLKAVAFIPLLPHIWPPVCVQPLRLTTRFYTTSTFESRIQYCARKRKPDLPT</sequence>
<evidence type="ECO:0000313" key="1">
    <source>
        <dbReference type="EMBL" id="CZR56250.1"/>
    </source>
</evidence>
<proteinExistence type="predicted"/>
<dbReference type="Proteomes" id="UP000184330">
    <property type="component" value="Unassembled WGS sequence"/>
</dbReference>
<keyword evidence="2" id="KW-1185">Reference proteome</keyword>
<organism evidence="1 2">
    <name type="scientific">Phialocephala subalpina</name>
    <dbReference type="NCBI Taxonomy" id="576137"/>
    <lineage>
        <taxon>Eukaryota</taxon>
        <taxon>Fungi</taxon>
        <taxon>Dikarya</taxon>
        <taxon>Ascomycota</taxon>
        <taxon>Pezizomycotina</taxon>
        <taxon>Leotiomycetes</taxon>
        <taxon>Helotiales</taxon>
        <taxon>Mollisiaceae</taxon>
        <taxon>Phialocephala</taxon>
        <taxon>Phialocephala fortinii species complex</taxon>
    </lineage>
</organism>
<dbReference type="EMBL" id="FJOG01000007">
    <property type="protein sequence ID" value="CZR56250.1"/>
    <property type="molecule type" value="Genomic_DNA"/>
</dbReference>
<reference evidence="1 2" key="1">
    <citation type="submission" date="2016-03" db="EMBL/GenBank/DDBJ databases">
        <authorList>
            <person name="Ploux O."/>
        </authorList>
    </citation>
    <scope>NUCLEOTIDE SEQUENCE [LARGE SCALE GENOMIC DNA]</scope>
    <source>
        <strain evidence="1 2">UAMH 11012</strain>
    </source>
</reference>
<name>A0A1L7WU37_9HELO</name>
<protein>
    <submittedName>
        <fullName evidence="1">Uncharacterized protein</fullName>
    </submittedName>
</protein>
<evidence type="ECO:0000313" key="2">
    <source>
        <dbReference type="Proteomes" id="UP000184330"/>
    </source>
</evidence>